<dbReference type="InterPro" id="IPR019734">
    <property type="entry name" value="TPR_rpt"/>
</dbReference>
<dbReference type="SUPFAM" id="SSF48452">
    <property type="entry name" value="TPR-like"/>
    <property type="match status" value="1"/>
</dbReference>
<feature type="repeat" description="TPR" evidence="1">
    <location>
        <begin position="71"/>
        <end position="104"/>
    </location>
</feature>
<evidence type="ECO:0000313" key="3">
    <source>
        <dbReference type="Proteomes" id="UP001056384"/>
    </source>
</evidence>
<gene>
    <name evidence="2" type="ORF">Slin15195_G088290</name>
</gene>
<dbReference type="EMBL" id="CP099424">
    <property type="protein sequence ID" value="USW55510.1"/>
    <property type="molecule type" value="Genomic_DNA"/>
</dbReference>
<dbReference type="InterPro" id="IPR011990">
    <property type="entry name" value="TPR-like_helical_dom_sf"/>
</dbReference>
<protein>
    <submittedName>
        <fullName evidence="2">Tetratricopeptide-like helical domain superfamily</fullName>
    </submittedName>
</protein>
<keyword evidence="3" id="KW-1185">Reference proteome</keyword>
<name>A0A9Q9AZR7_9PEZI</name>
<reference evidence="2" key="1">
    <citation type="submission" date="2022-06" db="EMBL/GenBank/DDBJ databases">
        <title>Complete genome sequences of two strains of the flax pathogen Septoria linicola.</title>
        <authorList>
            <person name="Lapalu N."/>
            <person name="Simon A."/>
            <person name="Demenou B."/>
            <person name="Paumier D."/>
            <person name="Guillot M.-P."/>
            <person name="Gout L."/>
            <person name="Valade R."/>
        </authorList>
    </citation>
    <scope>NUCLEOTIDE SEQUENCE</scope>
    <source>
        <strain evidence="2">SE15195</strain>
    </source>
</reference>
<dbReference type="Proteomes" id="UP001056384">
    <property type="component" value="Chromosome 7"/>
</dbReference>
<organism evidence="2 3">
    <name type="scientific">Septoria linicola</name>
    <dbReference type="NCBI Taxonomy" id="215465"/>
    <lineage>
        <taxon>Eukaryota</taxon>
        <taxon>Fungi</taxon>
        <taxon>Dikarya</taxon>
        <taxon>Ascomycota</taxon>
        <taxon>Pezizomycotina</taxon>
        <taxon>Dothideomycetes</taxon>
        <taxon>Dothideomycetidae</taxon>
        <taxon>Mycosphaerellales</taxon>
        <taxon>Mycosphaerellaceae</taxon>
        <taxon>Septoria</taxon>
    </lineage>
</organism>
<accession>A0A9Q9AZR7</accession>
<keyword evidence="1" id="KW-0802">TPR repeat</keyword>
<dbReference type="PROSITE" id="PS50005">
    <property type="entry name" value="TPR"/>
    <property type="match status" value="1"/>
</dbReference>
<dbReference type="Gene3D" id="1.25.40.10">
    <property type="entry name" value="Tetratricopeptide repeat domain"/>
    <property type="match status" value="1"/>
</dbReference>
<evidence type="ECO:0000256" key="1">
    <source>
        <dbReference type="PROSITE-ProRule" id="PRU00339"/>
    </source>
</evidence>
<sequence length="167" mass="18531">MASEAFWQGIDSERRRTISELIPPEQIEDQLPPLVHTQPVGQRQALLISILDAFAQAHVEEARQGPNNAHSRALYLMGALQIDIGKFPAAEETFRKILSYEDANHVDIAAREGLIEALASQKKYDIAIAEVEQLSSRIRATQGDDSPGLLTCSQMAERIKNDQLIAE</sequence>
<dbReference type="AlphaFoldDB" id="A0A9Q9AZR7"/>
<proteinExistence type="predicted"/>
<evidence type="ECO:0000313" key="2">
    <source>
        <dbReference type="EMBL" id="USW55510.1"/>
    </source>
</evidence>